<keyword evidence="2" id="KW-1185">Reference proteome</keyword>
<name>A0A2S7IVB4_9HYPH</name>
<evidence type="ECO:0000313" key="2">
    <source>
        <dbReference type="Proteomes" id="UP000238493"/>
    </source>
</evidence>
<organism evidence="1 2">
    <name type="scientific">Brucella oryzae</name>
    <dbReference type="NCBI Taxonomy" id="335286"/>
    <lineage>
        <taxon>Bacteria</taxon>
        <taxon>Pseudomonadati</taxon>
        <taxon>Pseudomonadota</taxon>
        <taxon>Alphaproteobacteria</taxon>
        <taxon>Hyphomicrobiales</taxon>
        <taxon>Brucellaceae</taxon>
        <taxon>Brucella/Ochrobactrum group</taxon>
        <taxon>Brucella</taxon>
    </lineage>
</organism>
<sequence length="88" mass="10070">MDASRNPLNHCRCFAEPVFPAILCEMGRQDGNFSSFNTNIKCHGLNCFTKVISQAMAVLLISSLQHVLPRFSQPVRPHRLRRVPVHRR</sequence>
<dbReference type="Proteomes" id="UP000238493">
    <property type="component" value="Unassembled WGS sequence"/>
</dbReference>
<proteinExistence type="predicted"/>
<reference evidence="1 2" key="1">
    <citation type="submission" date="2018-02" db="EMBL/GenBank/DDBJ databases">
        <title>Draft genome sequence of Ochrobactrum oryzae found in Brazil.</title>
        <authorList>
            <person name="Cerdeira L."/>
            <person name="Andrade F."/>
            <person name="Zacariotto T."/>
            <person name="Barbosa B."/>
            <person name="Santos S."/>
            <person name="Cassetari V."/>
            <person name="Lincopan N."/>
        </authorList>
    </citation>
    <scope>NUCLEOTIDE SEQUENCE [LARGE SCALE GENOMIC DNA]</scope>
    <source>
        <strain evidence="1 2">OA447</strain>
    </source>
</reference>
<evidence type="ECO:0000313" key="1">
    <source>
        <dbReference type="EMBL" id="PQA71941.1"/>
    </source>
</evidence>
<dbReference type="OrthoDB" id="8450539at2"/>
<dbReference type="EMBL" id="PTRC01000040">
    <property type="protein sequence ID" value="PQA71941.1"/>
    <property type="molecule type" value="Genomic_DNA"/>
</dbReference>
<protein>
    <submittedName>
        <fullName evidence="1">Uncharacterized protein</fullName>
    </submittedName>
</protein>
<comment type="caution">
    <text evidence="1">The sequence shown here is derived from an EMBL/GenBank/DDBJ whole genome shotgun (WGS) entry which is preliminary data.</text>
</comment>
<accession>A0A2S7IVB4</accession>
<gene>
    <name evidence="1" type="ORF">C3731_19375</name>
</gene>
<dbReference type="AlphaFoldDB" id="A0A2S7IVB4"/>